<proteinExistence type="predicted"/>
<evidence type="ECO:0000259" key="2">
    <source>
        <dbReference type="PROSITE" id="PS50965"/>
    </source>
</evidence>
<sequence>MLIKTADDKRKRIQLLNDLQQSTQLDARQRQWLREELDRLQLGLQGERDAAYYIDNWLKDSSNSAVLHDLRVSVDGEVAQIDHLVLHRTLQIYLFETKCFSGHLQINEHGEFTVRYGNTKAYGIPSPLEQSRRHERVLTRLLERLDITGRAGLKPVFHHAVLLHPKAIIERPKPNAFDTRDVIKADQIASWHERYVNERMGVGATFGMLMNVHSSDTLKSWAEKLARQHRPQDPLALPAFMAPRPAKSAQPATANSVEARAKSEASPQATQSVEDHPLYRKLECVKCHSKISYAEGKFCWNNPRRFGGLQFCRAHQAEAA</sequence>
<keyword evidence="4" id="KW-1185">Reference proteome</keyword>
<organism evidence="3 4">
    <name type="scientific">Roseateles asaccharophilus</name>
    <dbReference type="NCBI Taxonomy" id="582607"/>
    <lineage>
        <taxon>Bacteria</taxon>
        <taxon>Pseudomonadati</taxon>
        <taxon>Pseudomonadota</taxon>
        <taxon>Betaproteobacteria</taxon>
        <taxon>Burkholderiales</taxon>
        <taxon>Sphaerotilaceae</taxon>
        <taxon>Roseateles</taxon>
    </lineage>
</organism>
<dbReference type="InterPro" id="IPR011528">
    <property type="entry name" value="NERD"/>
</dbReference>
<feature type="region of interest" description="Disordered" evidence="1">
    <location>
        <begin position="244"/>
        <end position="273"/>
    </location>
</feature>
<evidence type="ECO:0000313" key="3">
    <source>
        <dbReference type="EMBL" id="TDP12997.1"/>
    </source>
</evidence>
<name>A0A4V3CK88_9BURK</name>
<dbReference type="RefSeq" id="WP_133601920.1">
    <property type="nucleotide sequence ID" value="NZ_JAUFPJ010000001.1"/>
</dbReference>
<evidence type="ECO:0000313" key="4">
    <source>
        <dbReference type="Proteomes" id="UP000295357"/>
    </source>
</evidence>
<dbReference type="OrthoDB" id="5500241at2"/>
<dbReference type="EMBL" id="SNXE01000001">
    <property type="protein sequence ID" value="TDP12997.1"/>
    <property type="molecule type" value="Genomic_DNA"/>
</dbReference>
<reference evidence="3 4" key="1">
    <citation type="submission" date="2019-03" db="EMBL/GenBank/DDBJ databases">
        <title>Genomic Encyclopedia of Type Strains, Phase IV (KMG-IV): sequencing the most valuable type-strain genomes for metagenomic binning, comparative biology and taxonomic classification.</title>
        <authorList>
            <person name="Goeker M."/>
        </authorList>
    </citation>
    <scope>NUCLEOTIDE SEQUENCE [LARGE SCALE GENOMIC DNA]</scope>
    <source>
        <strain evidence="3 4">DSM 25082</strain>
    </source>
</reference>
<dbReference type="AlphaFoldDB" id="A0A4V3CK88"/>
<accession>A0A4V3CK88</accession>
<comment type="caution">
    <text evidence="3">The sequence shown here is derived from an EMBL/GenBank/DDBJ whole genome shotgun (WGS) entry which is preliminary data.</text>
</comment>
<dbReference type="PROSITE" id="PS50965">
    <property type="entry name" value="NERD"/>
    <property type="match status" value="1"/>
</dbReference>
<protein>
    <submittedName>
        <fullName evidence="3">Nuclease-like protein</fullName>
    </submittedName>
</protein>
<gene>
    <name evidence="3" type="ORF">DFR39_101471</name>
</gene>
<dbReference type="Proteomes" id="UP000295357">
    <property type="component" value="Unassembled WGS sequence"/>
</dbReference>
<dbReference type="Pfam" id="PF08378">
    <property type="entry name" value="NERD"/>
    <property type="match status" value="1"/>
</dbReference>
<evidence type="ECO:0000256" key="1">
    <source>
        <dbReference type="SAM" id="MobiDB-lite"/>
    </source>
</evidence>
<feature type="domain" description="NERD" evidence="2">
    <location>
        <begin position="42"/>
        <end position="161"/>
    </location>
</feature>